<dbReference type="HOGENOM" id="CLU_1870948_0_0_6"/>
<evidence type="ECO:0000313" key="2">
    <source>
        <dbReference type="Proteomes" id="UP000013248"/>
    </source>
</evidence>
<dbReference type="AlphaFoldDB" id="N9N8D5"/>
<protein>
    <recommendedName>
        <fullName evidence="3">Lipoprotein</fullName>
    </recommendedName>
</protein>
<dbReference type="Proteomes" id="UP000013248">
    <property type="component" value="Unassembled WGS sequence"/>
</dbReference>
<dbReference type="RefSeq" id="WP_005219127.1">
    <property type="nucleotide sequence ID" value="NZ_KB850089.1"/>
</dbReference>
<evidence type="ECO:0008006" key="3">
    <source>
        <dbReference type="Google" id="ProtNLM"/>
    </source>
</evidence>
<dbReference type="EMBL" id="APRP01000033">
    <property type="protein sequence ID" value="ENW98334.1"/>
    <property type="molecule type" value="Genomic_DNA"/>
</dbReference>
<proteinExistence type="predicted"/>
<sequence>MKNNMLFILCTIFFTGCQATNQSVEQQQTICKTLSQGYLKIQNQQEYEFWRLEKVVNQQDHTLKLTYKQPTENGVIMSSLLLPTVEFVCTQQQQQIKVAVQQPTGQLVQVLELKLAEAAIGKPKIHDLTAQSKTQ</sequence>
<dbReference type="eggNOG" id="ENOG5031RFG">
    <property type="taxonomic scope" value="Bacteria"/>
</dbReference>
<name>N9N8D5_9GAMM</name>
<gene>
    <name evidence="1" type="ORF">F900_03291</name>
</gene>
<accession>N9N8D5</accession>
<dbReference type="PROSITE" id="PS51257">
    <property type="entry name" value="PROKAR_LIPOPROTEIN"/>
    <property type="match status" value="1"/>
</dbReference>
<reference evidence="1 2" key="1">
    <citation type="submission" date="2013-02" db="EMBL/GenBank/DDBJ databases">
        <title>The Genome Sequence of Acinetobacter sp. ANC 3862.</title>
        <authorList>
            <consortium name="The Broad Institute Genome Sequencing Platform"/>
            <consortium name="The Broad Institute Genome Sequencing Center for Infectious Disease"/>
            <person name="Cerqueira G."/>
            <person name="Feldgarden M."/>
            <person name="Courvalin P."/>
            <person name="Perichon B."/>
            <person name="Grillot-Courvalin C."/>
            <person name="Clermont D."/>
            <person name="Rocha E."/>
            <person name="Yoon E.-J."/>
            <person name="Nemec A."/>
            <person name="Walker B."/>
            <person name="Young S.K."/>
            <person name="Zeng Q."/>
            <person name="Gargeya S."/>
            <person name="Fitzgerald M."/>
            <person name="Haas B."/>
            <person name="Abouelleil A."/>
            <person name="Alvarado L."/>
            <person name="Arachchi H.M."/>
            <person name="Berlin A.M."/>
            <person name="Chapman S.B."/>
            <person name="Dewar J."/>
            <person name="Goldberg J."/>
            <person name="Griggs A."/>
            <person name="Gujja S."/>
            <person name="Hansen M."/>
            <person name="Howarth C."/>
            <person name="Imamovic A."/>
            <person name="Larimer J."/>
            <person name="McCowan C."/>
            <person name="Murphy C."/>
            <person name="Neiman D."/>
            <person name="Pearson M."/>
            <person name="Priest M."/>
            <person name="Roberts A."/>
            <person name="Saif S."/>
            <person name="Shea T."/>
            <person name="Sisk P."/>
            <person name="Sykes S."/>
            <person name="Wortman J."/>
            <person name="Nusbaum C."/>
            <person name="Birren B."/>
        </authorList>
    </citation>
    <scope>NUCLEOTIDE SEQUENCE [LARGE SCALE GENOMIC DNA]</scope>
    <source>
        <strain evidence="1 2">ANC 3862</strain>
    </source>
</reference>
<evidence type="ECO:0000313" key="1">
    <source>
        <dbReference type="EMBL" id="ENW98334.1"/>
    </source>
</evidence>
<organism evidence="1 2">
    <name type="scientific">Acinetobacter modestus</name>
    <dbReference type="NCBI Taxonomy" id="1776740"/>
    <lineage>
        <taxon>Bacteria</taxon>
        <taxon>Pseudomonadati</taxon>
        <taxon>Pseudomonadota</taxon>
        <taxon>Gammaproteobacteria</taxon>
        <taxon>Moraxellales</taxon>
        <taxon>Moraxellaceae</taxon>
        <taxon>Acinetobacter</taxon>
    </lineage>
</organism>
<comment type="caution">
    <text evidence="1">The sequence shown here is derived from an EMBL/GenBank/DDBJ whole genome shotgun (WGS) entry which is preliminary data.</text>
</comment>